<comment type="caution">
    <text evidence="2">The sequence shown here is derived from an EMBL/GenBank/DDBJ whole genome shotgun (WGS) entry which is preliminary data.</text>
</comment>
<reference evidence="2" key="1">
    <citation type="journal article" date="2018" name="DNA Res.">
        <title>Multiple hybrid de novo genome assembly of finger millet, an orphan allotetraploid crop.</title>
        <authorList>
            <person name="Hatakeyama M."/>
            <person name="Aluri S."/>
            <person name="Balachadran M.T."/>
            <person name="Sivarajan S.R."/>
            <person name="Patrignani A."/>
            <person name="Gruter S."/>
            <person name="Poveda L."/>
            <person name="Shimizu-Inatsugi R."/>
            <person name="Baeten J."/>
            <person name="Francoijs K.J."/>
            <person name="Nataraja K.N."/>
            <person name="Reddy Y.A.N."/>
            <person name="Phadnis S."/>
            <person name="Ravikumar R.L."/>
            <person name="Schlapbach R."/>
            <person name="Sreeman S.M."/>
            <person name="Shimizu K.K."/>
        </authorList>
    </citation>
    <scope>NUCLEOTIDE SEQUENCE</scope>
</reference>
<evidence type="ECO:0000313" key="3">
    <source>
        <dbReference type="Proteomes" id="UP001054889"/>
    </source>
</evidence>
<name>A0AAV5BLL7_ELECO</name>
<dbReference type="EMBL" id="BQKI01000001">
    <property type="protein sequence ID" value="GJM87376.1"/>
    <property type="molecule type" value="Genomic_DNA"/>
</dbReference>
<accession>A0AAV5BLL7</accession>
<keyword evidence="3" id="KW-1185">Reference proteome</keyword>
<keyword evidence="1" id="KW-0472">Membrane</keyword>
<evidence type="ECO:0000256" key="1">
    <source>
        <dbReference type="SAM" id="Phobius"/>
    </source>
</evidence>
<feature type="transmembrane region" description="Helical" evidence="1">
    <location>
        <begin position="22"/>
        <end position="44"/>
    </location>
</feature>
<protein>
    <submittedName>
        <fullName evidence="2">Uncharacterized protein</fullName>
    </submittedName>
</protein>
<dbReference type="AlphaFoldDB" id="A0AAV5BLL7"/>
<keyword evidence="1" id="KW-1133">Transmembrane helix</keyword>
<sequence>MLSCSCSCSWIRGRLFVGFLEGIRIGFVTGLSNFLFLALVIGSLCSADLCPVSLLPCANSPKTCIGLWNKSSHLTVKPSTYSICSV</sequence>
<proteinExistence type="predicted"/>
<keyword evidence="1" id="KW-0812">Transmembrane</keyword>
<dbReference type="Proteomes" id="UP001054889">
    <property type="component" value="Unassembled WGS sequence"/>
</dbReference>
<reference evidence="2" key="2">
    <citation type="submission" date="2021-12" db="EMBL/GenBank/DDBJ databases">
        <title>Resequencing data analysis of finger millet.</title>
        <authorList>
            <person name="Hatakeyama M."/>
            <person name="Aluri S."/>
            <person name="Balachadran M.T."/>
            <person name="Sivarajan S.R."/>
            <person name="Poveda L."/>
            <person name="Shimizu-Inatsugi R."/>
            <person name="Schlapbach R."/>
            <person name="Sreeman S.M."/>
            <person name="Shimizu K.K."/>
        </authorList>
    </citation>
    <scope>NUCLEOTIDE SEQUENCE</scope>
</reference>
<gene>
    <name evidence="2" type="primary">ga03324</name>
    <name evidence="2" type="ORF">PR202_ga03324</name>
</gene>
<organism evidence="2 3">
    <name type="scientific">Eleusine coracana subsp. coracana</name>
    <dbReference type="NCBI Taxonomy" id="191504"/>
    <lineage>
        <taxon>Eukaryota</taxon>
        <taxon>Viridiplantae</taxon>
        <taxon>Streptophyta</taxon>
        <taxon>Embryophyta</taxon>
        <taxon>Tracheophyta</taxon>
        <taxon>Spermatophyta</taxon>
        <taxon>Magnoliopsida</taxon>
        <taxon>Liliopsida</taxon>
        <taxon>Poales</taxon>
        <taxon>Poaceae</taxon>
        <taxon>PACMAD clade</taxon>
        <taxon>Chloridoideae</taxon>
        <taxon>Cynodonteae</taxon>
        <taxon>Eleusininae</taxon>
        <taxon>Eleusine</taxon>
    </lineage>
</organism>
<evidence type="ECO:0000313" key="2">
    <source>
        <dbReference type="EMBL" id="GJM87376.1"/>
    </source>
</evidence>